<protein>
    <submittedName>
        <fullName evidence="1">Uncharacterized protein</fullName>
    </submittedName>
</protein>
<dbReference type="Proteomes" id="UP000798662">
    <property type="component" value="Chromosome 2"/>
</dbReference>
<reference evidence="1" key="1">
    <citation type="submission" date="2019-11" db="EMBL/GenBank/DDBJ databases">
        <title>Nori genome reveals adaptations in red seaweeds to the harsh intertidal environment.</title>
        <authorList>
            <person name="Wang D."/>
            <person name="Mao Y."/>
        </authorList>
    </citation>
    <scope>NUCLEOTIDE SEQUENCE</scope>
    <source>
        <tissue evidence="1">Gametophyte</tissue>
    </source>
</reference>
<sequence>MGAPTAFCAPPVGRGVSLRSTAAAAVGGRLAAAAVATRRRPAPPPAAAAAGGRRSARMDAAGTDFDDVARRLAEELGAPAGDGEGGAEGADKAAAAAATENVTVGPGNGGLMRVAMKHPASNQEVEVYTLGAAVTTWKARGEDVLWCSKENKWDGAKPIRAGIPLCFPQFGPGPLAQHGFARIANWEVVFAGTLDDGSVQTVMTISSDTDNDVIRQWGHAFTAEYAVTLSPTGLEVSLRVVNTGTTAFDFTAAFHNYFAVTNVAESRVFGVESLPFQDRLADGATGTEAADGGAGYLVDKAVDKLYVGAPEELAVFDFGALKVLKIKKSASLPDATLWNPFGEGGCDGGWKNFVCVEPAAAADKVVLEAGEEWLGAQLLGVE</sequence>
<evidence type="ECO:0000313" key="1">
    <source>
        <dbReference type="EMBL" id="KAK1864414.1"/>
    </source>
</evidence>
<comment type="caution">
    <text evidence="1">The sequence shown here is derived from an EMBL/GenBank/DDBJ whole genome shotgun (WGS) entry which is preliminary data.</text>
</comment>
<dbReference type="EMBL" id="CM020619">
    <property type="protein sequence ID" value="KAK1864414.1"/>
    <property type="molecule type" value="Genomic_DNA"/>
</dbReference>
<evidence type="ECO:0000313" key="2">
    <source>
        <dbReference type="Proteomes" id="UP000798662"/>
    </source>
</evidence>
<gene>
    <name evidence="1" type="ORF">I4F81_006962</name>
</gene>
<proteinExistence type="predicted"/>
<accession>A0ACC3C373</accession>
<keyword evidence="2" id="KW-1185">Reference proteome</keyword>
<organism evidence="1 2">
    <name type="scientific">Pyropia yezoensis</name>
    <name type="common">Susabi-nori</name>
    <name type="synonym">Porphyra yezoensis</name>
    <dbReference type="NCBI Taxonomy" id="2788"/>
    <lineage>
        <taxon>Eukaryota</taxon>
        <taxon>Rhodophyta</taxon>
        <taxon>Bangiophyceae</taxon>
        <taxon>Bangiales</taxon>
        <taxon>Bangiaceae</taxon>
        <taxon>Pyropia</taxon>
    </lineage>
</organism>
<name>A0ACC3C373_PYRYE</name>